<organism evidence="1 2">
    <name type="scientific">Karstenula rhodostoma CBS 690.94</name>
    <dbReference type="NCBI Taxonomy" id="1392251"/>
    <lineage>
        <taxon>Eukaryota</taxon>
        <taxon>Fungi</taxon>
        <taxon>Dikarya</taxon>
        <taxon>Ascomycota</taxon>
        <taxon>Pezizomycotina</taxon>
        <taxon>Dothideomycetes</taxon>
        <taxon>Pleosporomycetidae</taxon>
        <taxon>Pleosporales</taxon>
        <taxon>Massarineae</taxon>
        <taxon>Didymosphaeriaceae</taxon>
        <taxon>Karstenula</taxon>
    </lineage>
</organism>
<keyword evidence="2" id="KW-1185">Reference proteome</keyword>
<comment type="caution">
    <text evidence="1">The sequence shown here is derived from an EMBL/GenBank/DDBJ whole genome shotgun (WGS) entry which is preliminary data.</text>
</comment>
<dbReference type="PANTHER" id="PTHR42085">
    <property type="entry name" value="F-BOX DOMAIN-CONTAINING PROTEIN"/>
    <property type="match status" value="1"/>
</dbReference>
<proteinExistence type="predicted"/>
<dbReference type="PANTHER" id="PTHR42085:SF2">
    <property type="entry name" value="F-BOX DOMAIN-CONTAINING PROTEIN"/>
    <property type="match status" value="1"/>
</dbReference>
<dbReference type="Proteomes" id="UP000799764">
    <property type="component" value="Unassembled WGS sequence"/>
</dbReference>
<reference evidence="1" key="1">
    <citation type="journal article" date="2020" name="Stud. Mycol.">
        <title>101 Dothideomycetes genomes: a test case for predicting lifestyles and emergence of pathogens.</title>
        <authorList>
            <person name="Haridas S."/>
            <person name="Albert R."/>
            <person name="Binder M."/>
            <person name="Bloem J."/>
            <person name="Labutti K."/>
            <person name="Salamov A."/>
            <person name="Andreopoulos B."/>
            <person name="Baker S."/>
            <person name="Barry K."/>
            <person name="Bills G."/>
            <person name="Bluhm B."/>
            <person name="Cannon C."/>
            <person name="Castanera R."/>
            <person name="Culley D."/>
            <person name="Daum C."/>
            <person name="Ezra D."/>
            <person name="Gonzalez J."/>
            <person name="Henrissat B."/>
            <person name="Kuo A."/>
            <person name="Liang C."/>
            <person name="Lipzen A."/>
            <person name="Lutzoni F."/>
            <person name="Magnuson J."/>
            <person name="Mondo S."/>
            <person name="Nolan M."/>
            <person name="Ohm R."/>
            <person name="Pangilinan J."/>
            <person name="Park H.-J."/>
            <person name="Ramirez L."/>
            <person name="Alfaro M."/>
            <person name="Sun H."/>
            <person name="Tritt A."/>
            <person name="Yoshinaga Y."/>
            <person name="Zwiers L.-H."/>
            <person name="Turgeon B."/>
            <person name="Goodwin S."/>
            <person name="Spatafora J."/>
            <person name="Crous P."/>
            <person name="Grigoriev I."/>
        </authorList>
    </citation>
    <scope>NUCLEOTIDE SEQUENCE</scope>
    <source>
        <strain evidence="1">CBS 690.94</strain>
    </source>
</reference>
<evidence type="ECO:0000313" key="1">
    <source>
        <dbReference type="EMBL" id="KAF2451435.1"/>
    </source>
</evidence>
<accession>A0A9P4PU73</accession>
<dbReference type="AlphaFoldDB" id="A0A9P4PU73"/>
<dbReference type="InterPro" id="IPR038883">
    <property type="entry name" value="AN11006-like"/>
</dbReference>
<name>A0A9P4PU73_9PLEO</name>
<dbReference type="OrthoDB" id="3751656at2759"/>
<protein>
    <submittedName>
        <fullName evidence="1">Uncharacterized protein</fullName>
    </submittedName>
</protein>
<evidence type="ECO:0000313" key="2">
    <source>
        <dbReference type="Proteomes" id="UP000799764"/>
    </source>
</evidence>
<gene>
    <name evidence="1" type="ORF">P171DRAFT_425936</name>
</gene>
<dbReference type="EMBL" id="MU001492">
    <property type="protein sequence ID" value="KAF2451435.1"/>
    <property type="molecule type" value="Genomic_DNA"/>
</dbReference>
<sequence>MDGSQRTGVTSEDKRNSVSFMSLPAELRNQIYELTLVGKTSIQMTYVNDKGRSGLPPGLDEIFPFHCSDGTATTALRSLALLNKQVMNESQSFFYANNAFSVKVDQSGTPFVQGCVDFLEHCGTQGRASLKKLTIEGKRRGTAEHKLLHGDPEILDTFFRLLQQCKTLEVLDIITCGHVVYCAERDEEMPAEKSLPELCLGLRDIFGPSKKAWTWDEVPRC</sequence>